<dbReference type="InterPro" id="IPR050398">
    <property type="entry name" value="HssS/ArlS-like"/>
</dbReference>
<dbReference type="PROSITE" id="PS50109">
    <property type="entry name" value="HIS_KIN"/>
    <property type="match status" value="1"/>
</dbReference>
<dbReference type="Gene3D" id="6.10.340.10">
    <property type="match status" value="1"/>
</dbReference>
<dbReference type="InterPro" id="IPR003661">
    <property type="entry name" value="HisK_dim/P_dom"/>
</dbReference>
<evidence type="ECO:0000256" key="8">
    <source>
        <dbReference type="ARBA" id="ARBA00022741"/>
    </source>
</evidence>
<gene>
    <name evidence="17" type="ORF">MNBD_GAMMA21-2773</name>
</gene>
<evidence type="ECO:0000256" key="13">
    <source>
        <dbReference type="ARBA" id="ARBA00023136"/>
    </source>
</evidence>
<dbReference type="InterPro" id="IPR004358">
    <property type="entry name" value="Sig_transdc_His_kin-like_C"/>
</dbReference>
<feature type="domain" description="Histidine kinase" evidence="15">
    <location>
        <begin position="269"/>
        <end position="487"/>
    </location>
</feature>
<dbReference type="Gene3D" id="1.10.287.130">
    <property type="match status" value="1"/>
</dbReference>
<reference evidence="17" key="1">
    <citation type="submission" date="2018-06" db="EMBL/GenBank/DDBJ databases">
        <authorList>
            <person name="Zhirakovskaya E."/>
        </authorList>
    </citation>
    <scope>NUCLEOTIDE SEQUENCE</scope>
</reference>
<keyword evidence="9 17" id="KW-0418">Kinase</keyword>
<evidence type="ECO:0000256" key="12">
    <source>
        <dbReference type="ARBA" id="ARBA00023012"/>
    </source>
</evidence>
<evidence type="ECO:0000256" key="10">
    <source>
        <dbReference type="ARBA" id="ARBA00022840"/>
    </source>
</evidence>
<dbReference type="InterPro" id="IPR036097">
    <property type="entry name" value="HisK_dim/P_sf"/>
</dbReference>
<proteinExistence type="predicted"/>
<dbReference type="SUPFAM" id="SSF47384">
    <property type="entry name" value="Homodimeric domain of signal transducing histidine kinase"/>
    <property type="match status" value="1"/>
</dbReference>
<dbReference type="InterPro" id="IPR005467">
    <property type="entry name" value="His_kinase_dom"/>
</dbReference>
<evidence type="ECO:0000256" key="5">
    <source>
        <dbReference type="ARBA" id="ARBA00022553"/>
    </source>
</evidence>
<dbReference type="AlphaFoldDB" id="A0A3B0ZE83"/>
<organism evidence="17">
    <name type="scientific">hydrothermal vent metagenome</name>
    <dbReference type="NCBI Taxonomy" id="652676"/>
    <lineage>
        <taxon>unclassified sequences</taxon>
        <taxon>metagenomes</taxon>
        <taxon>ecological metagenomes</taxon>
    </lineage>
</organism>
<comment type="subcellular location">
    <subcellularLocation>
        <location evidence="2">Cell membrane</location>
        <topology evidence="2">Multi-pass membrane protein</topology>
    </subcellularLocation>
</comment>
<dbReference type="InterPro" id="IPR003660">
    <property type="entry name" value="HAMP_dom"/>
</dbReference>
<dbReference type="InterPro" id="IPR003594">
    <property type="entry name" value="HATPase_dom"/>
</dbReference>
<dbReference type="CDD" id="cd00082">
    <property type="entry name" value="HisKA"/>
    <property type="match status" value="1"/>
</dbReference>
<name>A0A3B0ZE83_9ZZZZ</name>
<dbReference type="FunFam" id="1.10.287.130:FF:000001">
    <property type="entry name" value="Two-component sensor histidine kinase"/>
    <property type="match status" value="1"/>
</dbReference>
<keyword evidence="12" id="KW-0902">Two-component regulatory system</keyword>
<evidence type="ECO:0000256" key="11">
    <source>
        <dbReference type="ARBA" id="ARBA00022989"/>
    </source>
</evidence>
<dbReference type="PANTHER" id="PTHR45528:SF1">
    <property type="entry name" value="SENSOR HISTIDINE KINASE CPXA"/>
    <property type="match status" value="1"/>
</dbReference>
<evidence type="ECO:0000259" key="15">
    <source>
        <dbReference type="PROSITE" id="PS50109"/>
    </source>
</evidence>
<evidence type="ECO:0000256" key="9">
    <source>
        <dbReference type="ARBA" id="ARBA00022777"/>
    </source>
</evidence>
<keyword evidence="8" id="KW-0547">Nucleotide-binding</keyword>
<keyword evidence="6" id="KW-0808">Transferase</keyword>
<dbReference type="FunFam" id="3.30.565.10:FF:000006">
    <property type="entry name" value="Sensor histidine kinase WalK"/>
    <property type="match status" value="1"/>
</dbReference>
<dbReference type="GO" id="GO:0005886">
    <property type="term" value="C:plasma membrane"/>
    <property type="evidence" value="ECO:0007669"/>
    <property type="project" value="UniProtKB-SubCell"/>
</dbReference>
<dbReference type="EC" id="2.7.13.3" evidence="3"/>
<evidence type="ECO:0000256" key="4">
    <source>
        <dbReference type="ARBA" id="ARBA00022475"/>
    </source>
</evidence>
<sequence length="495" mass="56279">MFKTLYSKLALTLFILLSVFGIAFSQLIHHTSVQYQQEATQKLNEGLAEHVIAEIEFFKDEKKDAAAIKEIFHMMMVINQSIEVYLLDENGRILNFAAPVKKIKRTHIDLTPINQYLNKQAPYPILGDDPRNLSLHKAFSVAPIMKNGKLKGYLYIILEGERYTSILDVIQDSYIVGLSIWAIAAVLLITFVVGLLIFYLMTRRLRKLSSQMQESIEHNEFNLLEINNDNHKDEVGQLSVQFNKLIKTINKQINELRNVDKVRRDLIANVSHDLRTPITTLQGYLETLLLKNKELSSKQKAQYLKISINHSKHLSRLVTELFELAKLDSCESIISAEPFSIAELIQDIILKFTLTAEKHGIQLKYHYKNQPGLVIGDIGMMQRALENLIENALRHTDKNGTVMITVKTTDDKVIVNVADNGCGIDKAELSHIFNRFYRVDKSRTNTVGSGLGLAITKRILELHGSKINVESKLNHGTTFSFQISTYQTQLTSQAK</sequence>
<dbReference type="CDD" id="cd00075">
    <property type="entry name" value="HATPase"/>
    <property type="match status" value="1"/>
</dbReference>
<keyword evidence="4" id="KW-1003">Cell membrane</keyword>
<evidence type="ECO:0000313" key="17">
    <source>
        <dbReference type="EMBL" id="VAW91735.1"/>
    </source>
</evidence>
<evidence type="ECO:0000256" key="3">
    <source>
        <dbReference type="ARBA" id="ARBA00012438"/>
    </source>
</evidence>
<dbReference type="SUPFAM" id="SSF55874">
    <property type="entry name" value="ATPase domain of HSP90 chaperone/DNA topoisomerase II/histidine kinase"/>
    <property type="match status" value="1"/>
</dbReference>
<evidence type="ECO:0000256" key="1">
    <source>
        <dbReference type="ARBA" id="ARBA00000085"/>
    </source>
</evidence>
<dbReference type="Pfam" id="PF02518">
    <property type="entry name" value="HATPase_c"/>
    <property type="match status" value="1"/>
</dbReference>
<evidence type="ECO:0000256" key="6">
    <source>
        <dbReference type="ARBA" id="ARBA00022679"/>
    </source>
</evidence>
<keyword evidence="11 14" id="KW-1133">Transmembrane helix</keyword>
<dbReference type="GO" id="GO:0005524">
    <property type="term" value="F:ATP binding"/>
    <property type="evidence" value="ECO:0007669"/>
    <property type="project" value="UniProtKB-KW"/>
</dbReference>
<evidence type="ECO:0000256" key="2">
    <source>
        <dbReference type="ARBA" id="ARBA00004651"/>
    </source>
</evidence>
<evidence type="ECO:0000259" key="16">
    <source>
        <dbReference type="PROSITE" id="PS50885"/>
    </source>
</evidence>
<keyword evidence="7 14" id="KW-0812">Transmembrane</keyword>
<keyword evidence="5" id="KW-0597">Phosphoprotein</keyword>
<dbReference type="PRINTS" id="PR00344">
    <property type="entry name" value="BCTRLSENSOR"/>
</dbReference>
<dbReference type="GO" id="GO:0000155">
    <property type="term" value="F:phosphorelay sensor kinase activity"/>
    <property type="evidence" value="ECO:0007669"/>
    <property type="project" value="InterPro"/>
</dbReference>
<dbReference type="EMBL" id="UOFR01000013">
    <property type="protein sequence ID" value="VAW91735.1"/>
    <property type="molecule type" value="Genomic_DNA"/>
</dbReference>
<dbReference type="PROSITE" id="PS50885">
    <property type="entry name" value="HAMP"/>
    <property type="match status" value="1"/>
</dbReference>
<keyword evidence="13 14" id="KW-0472">Membrane</keyword>
<feature type="transmembrane region" description="Helical" evidence="14">
    <location>
        <begin position="174"/>
        <end position="201"/>
    </location>
</feature>
<dbReference type="SMART" id="SM00387">
    <property type="entry name" value="HATPase_c"/>
    <property type="match status" value="1"/>
</dbReference>
<keyword evidence="10" id="KW-0067">ATP-binding</keyword>
<dbReference type="PANTHER" id="PTHR45528">
    <property type="entry name" value="SENSOR HISTIDINE KINASE CPXA"/>
    <property type="match status" value="1"/>
</dbReference>
<evidence type="ECO:0000256" key="14">
    <source>
        <dbReference type="SAM" id="Phobius"/>
    </source>
</evidence>
<feature type="domain" description="HAMP" evidence="16">
    <location>
        <begin position="199"/>
        <end position="254"/>
    </location>
</feature>
<dbReference type="Pfam" id="PF00512">
    <property type="entry name" value="HisKA"/>
    <property type="match status" value="1"/>
</dbReference>
<dbReference type="Gene3D" id="3.30.565.10">
    <property type="entry name" value="Histidine kinase-like ATPase, C-terminal domain"/>
    <property type="match status" value="1"/>
</dbReference>
<evidence type="ECO:0000256" key="7">
    <source>
        <dbReference type="ARBA" id="ARBA00022692"/>
    </source>
</evidence>
<protein>
    <recommendedName>
        <fullName evidence="3">histidine kinase</fullName>
        <ecNumber evidence="3">2.7.13.3</ecNumber>
    </recommendedName>
</protein>
<comment type="catalytic activity">
    <reaction evidence="1">
        <text>ATP + protein L-histidine = ADP + protein N-phospho-L-histidine.</text>
        <dbReference type="EC" id="2.7.13.3"/>
    </reaction>
</comment>
<accession>A0A3B0ZE83</accession>
<dbReference type="SMART" id="SM00388">
    <property type="entry name" value="HisKA"/>
    <property type="match status" value="1"/>
</dbReference>
<dbReference type="InterPro" id="IPR036890">
    <property type="entry name" value="HATPase_C_sf"/>
</dbReference>